<dbReference type="Proteomes" id="UP001232536">
    <property type="component" value="Unassembled WGS sequence"/>
</dbReference>
<dbReference type="InterPro" id="IPR043128">
    <property type="entry name" value="Rev_trsase/Diguanyl_cyclase"/>
</dbReference>
<feature type="transmembrane region" description="Helical" evidence="1">
    <location>
        <begin position="163"/>
        <end position="183"/>
    </location>
</feature>
<evidence type="ECO:0000313" key="3">
    <source>
        <dbReference type="EMBL" id="MDO8105825.1"/>
    </source>
</evidence>
<dbReference type="NCBIfam" id="TIGR00254">
    <property type="entry name" value="GGDEF"/>
    <property type="match status" value="1"/>
</dbReference>
<feature type="transmembrane region" description="Helical" evidence="1">
    <location>
        <begin position="190"/>
        <end position="211"/>
    </location>
</feature>
<proteinExistence type="predicted"/>
<feature type="transmembrane region" description="Helical" evidence="1">
    <location>
        <begin position="122"/>
        <end position="143"/>
    </location>
</feature>
<dbReference type="InterPro" id="IPR052163">
    <property type="entry name" value="DGC-Regulatory_Protein"/>
</dbReference>
<feature type="domain" description="GGDEF" evidence="2">
    <location>
        <begin position="350"/>
        <end position="481"/>
    </location>
</feature>
<keyword evidence="1" id="KW-1133">Transmembrane helix</keyword>
<dbReference type="Gene3D" id="3.30.70.270">
    <property type="match status" value="1"/>
</dbReference>
<keyword evidence="1" id="KW-0472">Membrane</keyword>
<keyword evidence="3" id="KW-0808">Transferase</keyword>
<dbReference type="PANTHER" id="PTHR46663:SF2">
    <property type="entry name" value="GGDEF DOMAIN-CONTAINING PROTEIN"/>
    <property type="match status" value="1"/>
</dbReference>
<dbReference type="GO" id="GO:0052621">
    <property type="term" value="F:diguanylate cyclase activity"/>
    <property type="evidence" value="ECO:0007669"/>
    <property type="project" value="UniProtKB-EC"/>
</dbReference>
<evidence type="ECO:0000259" key="2">
    <source>
        <dbReference type="PROSITE" id="PS50887"/>
    </source>
</evidence>
<accession>A0ABT9D509</accession>
<reference evidence="3 4" key="1">
    <citation type="submission" date="2023-07" db="EMBL/GenBank/DDBJ databases">
        <title>Description of novel actinomycetes strains, isolated from tidal flat sediment.</title>
        <authorList>
            <person name="Lu C."/>
        </authorList>
    </citation>
    <scope>NUCLEOTIDE SEQUENCE [LARGE SCALE GENOMIC DNA]</scope>
    <source>
        <strain evidence="3 4">SYSU T00b441</strain>
    </source>
</reference>
<keyword evidence="3" id="KW-0548">Nucleotidyltransferase</keyword>
<evidence type="ECO:0000256" key="1">
    <source>
        <dbReference type="SAM" id="Phobius"/>
    </source>
</evidence>
<keyword evidence="4" id="KW-1185">Reference proteome</keyword>
<evidence type="ECO:0000313" key="4">
    <source>
        <dbReference type="Proteomes" id="UP001232536"/>
    </source>
</evidence>
<organism evidence="3 4">
    <name type="scientific">Actinotalea lenta</name>
    <dbReference type="NCBI Taxonomy" id="3064654"/>
    <lineage>
        <taxon>Bacteria</taxon>
        <taxon>Bacillati</taxon>
        <taxon>Actinomycetota</taxon>
        <taxon>Actinomycetes</taxon>
        <taxon>Micrococcales</taxon>
        <taxon>Cellulomonadaceae</taxon>
        <taxon>Actinotalea</taxon>
    </lineage>
</organism>
<dbReference type="Pfam" id="PF00990">
    <property type="entry name" value="GGDEF"/>
    <property type="match status" value="1"/>
</dbReference>
<dbReference type="InterPro" id="IPR000160">
    <property type="entry name" value="GGDEF_dom"/>
</dbReference>
<dbReference type="SMART" id="SM00267">
    <property type="entry name" value="GGDEF"/>
    <property type="match status" value="1"/>
</dbReference>
<feature type="transmembrane region" description="Helical" evidence="1">
    <location>
        <begin position="67"/>
        <end position="86"/>
    </location>
</feature>
<feature type="transmembrane region" description="Helical" evidence="1">
    <location>
        <begin position="223"/>
        <end position="240"/>
    </location>
</feature>
<sequence>MTTVRRAARLAPAVWVVVLGYGVLIATGSAVPSTPVTAGGLVLAWLPPALAALAAAGDDARGVRPAAAALACFAAGLSLNGLQYLVTGSVTFPAPGDLGYLGFYVLFVVALVRNVRHRIPRLGFATVVDAAVGLLAIATVLSLPLLPRLHDGPGGLGAARLLALAYPVADLALVSGILGLIAVTPGLLRGWPWLVGGLLLFSASDTAFAVGDPTTMLQSSLQLGWGVGLVALAQWVVVVADGPAPAPRESQYADPHESRRTARTAALTAGVAALAVLLVLAESTWTALPTASAVLAALTTVGATVRTQVGLRLLVSEPRLRAQARTDELTGLPNRRELTERAQRVLDGTGQHAVLVLDLDGFKQVNDTRGHHAGDLLLAEAAHRISGAVRLTDVVARTGGDEFAVLMPQATRVVALDVASRIAARFREPMDLEGTPAYVTTSIGVALHPEHGREMGTLVRNADAAMYAAKASRTLVAVADPAGEDG</sequence>
<comment type="caution">
    <text evidence="3">The sequence shown here is derived from an EMBL/GenBank/DDBJ whole genome shotgun (WGS) entry which is preliminary data.</text>
</comment>
<dbReference type="InterPro" id="IPR029787">
    <property type="entry name" value="Nucleotide_cyclase"/>
</dbReference>
<name>A0ABT9D509_9CELL</name>
<keyword evidence="1" id="KW-0812">Transmembrane</keyword>
<dbReference type="CDD" id="cd01949">
    <property type="entry name" value="GGDEF"/>
    <property type="match status" value="1"/>
</dbReference>
<dbReference type="SUPFAM" id="SSF55073">
    <property type="entry name" value="Nucleotide cyclase"/>
    <property type="match status" value="1"/>
</dbReference>
<gene>
    <name evidence="3" type="ORF">Q6348_01275</name>
</gene>
<dbReference type="EC" id="2.7.7.65" evidence="3"/>
<dbReference type="PANTHER" id="PTHR46663">
    <property type="entry name" value="DIGUANYLATE CYCLASE DGCT-RELATED"/>
    <property type="match status" value="1"/>
</dbReference>
<feature type="transmembrane region" description="Helical" evidence="1">
    <location>
        <begin position="261"/>
        <end position="281"/>
    </location>
</feature>
<feature type="transmembrane region" description="Helical" evidence="1">
    <location>
        <begin position="37"/>
        <end position="55"/>
    </location>
</feature>
<feature type="transmembrane region" description="Helical" evidence="1">
    <location>
        <begin position="98"/>
        <end position="115"/>
    </location>
</feature>
<protein>
    <submittedName>
        <fullName evidence="3">GGDEF domain-containing protein</fullName>
        <ecNumber evidence="3">2.7.7.65</ecNumber>
    </submittedName>
</protein>
<feature type="transmembrane region" description="Helical" evidence="1">
    <location>
        <begin position="12"/>
        <end position="31"/>
    </location>
</feature>
<dbReference type="PROSITE" id="PS50887">
    <property type="entry name" value="GGDEF"/>
    <property type="match status" value="1"/>
</dbReference>
<dbReference type="EMBL" id="JAUQYP010000001">
    <property type="protein sequence ID" value="MDO8105825.1"/>
    <property type="molecule type" value="Genomic_DNA"/>
</dbReference>
<dbReference type="RefSeq" id="WP_304599526.1">
    <property type="nucleotide sequence ID" value="NZ_JAUQYO010000003.1"/>
</dbReference>